<dbReference type="InterPro" id="IPR019748">
    <property type="entry name" value="FERM_central"/>
</dbReference>
<dbReference type="InterPro" id="IPR050198">
    <property type="entry name" value="Non-receptor_tyrosine_kinases"/>
</dbReference>
<organism evidence="6">
    <name type="scientific">Schistocephalus solidus</name>
    <name type="common">Tapeworm</name>
    <dbReference type="NCBI Taxonomy" id="70667"/>
    <lineage>
        <taxon>Eukaryota</taxon>
        <taxon>Metazoa</taxon>
        <taxon>Spiralia</taxon>
        <taxon>Lophotrochozoa</taxon>
        <taxon>Platyhelminthes</taxon>
        <taxon>Cestoda</taxon>
        <taxon>Eucestoda</taxon>
        <taxon>Diphyllobothriidea</taxon>
        <taxon>Diphyllobothriidae</taxon>
        <taxon>Schistocephalus</taxon>
    </lineage>
</organism>
<dbReference type="PROSITE" id="PS50057">
    <property type="entry name" value="FERM_3"/>
    <property type="match status" value="1"/>
</dbReference>
<dbReference type="Pfam" id="PF07714">
    <property type="entry name" value="PK_Tyr_Ser-Thr"/>
    <property type="match status" value="1"/>
</dbReference>
<accession>A0A0V0J9R4</accession>
<dbReference type="InterPro" id="IPR019749">
    <property type="entry name" value="Band_41_domain"/>
</dbReference>
<feature type="binding site" evidence="3">
    <location>
        <position position="391"/>
    </location>
    <ligand>
        <name>ATP</name>
        <dbReference type="ChEBI" id="CHEBI:30616"/>
    </ligand>
</feature>
<dbReference type="GO" id="GO:0008284">
    <property type="term" value="P:positive regulation of cell population proliferation"/>
    <property type="evidence" value="ECO:0007669"/>
    <property type="project" value="UniProtKB-ARBA"/>
</dbReference>
<dbReference type="SUPFAM" id="SSF56112">
    <property type="entry name" value="Protein kinase-like (PK-like)"/>
    <property type="match status" value="1"/>
</dbReference>
<dbReference type="PROSITE" id="PS50011">
    <property type="entry name" value="PROTEIN_KINASE_DOM"/>
    <property type="match status" value="1"/>
</dbReference>
<dbReference type="Gene3D" id="2.30.29.30">
    <property type="entry name" value="Pleckstrin-homology domain (PH domain)/Phosphotyrosine-binding domain (PTB)"/>
    <property type="match status" value="1"/>
</dbReference>
<feature type="domain" description="Protein kinase" evidence="4">
    <location>
        <begin position="357"/>
        <end position="447"/>
    </location>
</feature>
<dbReference type="CDD" id="cd14473">
    <property type="entry name" value="FERM_B-lobe"/>
    <property type="match status" value="1"/>
</dbReference>
<dbReference type="Pfam" id="PF00373">
    <property type="entry name" value="FERM_M"/>
    <property type="match status" value="1"/>
</dbReference>
<evidence type="ECO:0000256" key="2">
    <source>
        <dbReference type="ARBA" id="ARBA00022840"/>
    </source>
</evidence>
<dbReference type="SUPFAM" id="SSF50729">
    <property type="entry name" value="PH domain-like"/>
    <property type="match status" value="1"/>
</dbReference>
<dbReference type="InterPro" id="IPR000719">
    <property type="entry name" value="Prot_kinase_dom"/>
</dbReference>
<evidence type="ECO:0000256" key="1">
    <source>
        <dbReference type="ARBA" id="ARBA00022741"/>
    </source>
</evidence>
<feature type="domain" description="FERM" evidence="5">
    <location>
        <begin position="2"/>
        <end position="313"/>
    </location>
</feature>
<gene>
    <name evidence="6" type="ORF">TR125117</name>
</gene>
<dbReference type="Gene3D" id="3.30.200.20">
    <property type="entry name" value="Phosphorylase Kinase, domain 1"/>
    <property type="match status" value="1"/>
</dbReference>
<dbReference type="SMART" id="SM00295">
    <property type="entry name" value="B41"/>
    <property type="match status" value="1"/>
</dbReference>
<dbReference type="InterPro" id="IPR035963">
    <property type="entry name" value="FERM_2"/>
</dbReference>
<sequence>MSELDIATISTQLGYVKIKCSPELTVEELTRLAVQKISLTSSSSRYGLEITENASNIVGRRFLCPHLTWSEVCETVRNNTVLLSVRFFPTKFEDSVRRDRSALFYLYDQVIQQYKNVWEENRDFQMCFEIGCLMLKMFIGDKITESSLEAVEKSQDLSAFFPQFVLQHQKEKYLKRAILNHAPTLQYHSKEECILEILNRLLLLIQFDNDAYTCFLGAGLGIPVRVLLGPRSQVRISIGNTKEIRLLTFFMSIEKVVVSEISGREGRRYQVKLILANDPEAGQPIIFTFDSRTVADTVAHTVEGYCRLARPEAKQPDRPLLIWGCPFRPLRNCPFSESGTAGKMTADGEPTLVRSQITLERVLGEGQFGDVYKGAYRPAGPNSSVLPVAVKACKVGLSADDKKRCLEEADLHGKLCHPHIIKLYGACKDEPVWLVLEFAGEVTTPPD</sequence>
<dbReference type="InterPro" id="IPR000299">
    <property type="entry name" value="FERM_domain"/>
</dbReference>
<dbReference type="InterPro" id="IPR049385">
    <property type="entry name" value="FAK1-like_FERM_C"/>
</dbReference>
<name>A0A0V0J9R4_SCHSO</name>
<evidence type="ECO:0000259" key="5">
    <source>
        <dbReference type="PROSITE" id="PS50057"/>
    </source>
</evidence>
<evidence type="ECO:0008006" key="7">
    <source>
        <dbReference type="Google" id="ProtNLM"/>
    </source>
</evidence>
<dbReference type="InterPro" id="IPR011009">
    <property type="entry name" value="Kinase-like_dom_sf"/>
</dbReference>
<dbReference type="PANTHER" id="PTHR24418">
    <property type="entry name" value="TYROSINE-PROTEIN KINASE"/>
    <property type="match status" value="1"/>
</dbReference>
<proteinExistence type="predicted"/>
<evidence type="ECO:0000313" key="6">
    <source>
        <dbReference type="EMBL" id="JAP62358.1"/>
    </source>
</evidence>
<keyword evidence="1 3" id="KW-0547">Nucleotide-binding</keyword>
<dbReference type="EMBL" id="GEEE01000867">
    <property type="protein sequence ID" value="JAP62358.1"/>
    <property type="molecule type" value="Transcribed_RNA"/>
</dbReference>
<dbReference type="InterPro" id="IPR011993">
    <property type="entry name" value="PH-like_dom_sf"/>
</dbReference>
<dbReference type="PROSITE" id="PS00107">
    <property type="entry name" value="PROTEIN_KINASE_ATP"/>
    <property type="match status" value="1"/>
</dbReference>
<dbReference type="Gene3D" id="1.20.80.10">
    <property type="match status" value="1"/>
</dbReference>
<evidence type="ECO:0000259" key="4">
    <source>
        <dbReference type="PROSITE" id="PS50011"/>
    </source>
</evidence>
<reference evidence="6" key="1">
    <citation type="submission" date="2016-01" db="EMBL/GenBank/DDBJ databases">
        <title>Reference transcriptome for the parasite Schistocephalus solidus: insights into the molecular evolution of parasitism.</title>
        <authorList>
            <person name="Hebert F.O."/>
            <person name="Grambauer S."/>
            <person name="Barber I."/>
            <person name="Landry C.R."/>
            <person name="Aubin-Horth N."/>
        </authorList>
    </citation>
    <scope>NUCLEOTIDE SEQUENCE</scope>
</reference>
<dbReference type="SUPFAM" id="SSF47031">
    <property type="entry name" value="Second domain of FERM"/>
    <property type="match status" value="1"/>
</dbReference>
<dbReference type="GO" id="GO:0004672">
    <property type="term" value="F:protein kinase activity"/>
    <property type="evidence" value="ECO:0007669"/>
    <property type="project" value="InterPro"/>
</dbReference>
<keyword evidence="2 3" id="KW-0067">ATP-binding</keyword>
<dbReference type="GO" id="GO:0005524">
    <property type="term" value="F:ATP binding"/>
    <property type="evidence" value="ECO:0007669"/>
    <property type="project" value="UniProtKB-UniRule"/>
</dbReference>
<evidence type="ECO:0000256" key="3">
    <source>
        <dbReference type="PROSITE-ProRule" id="PRU10141"/>
    </source>
</evidence>
<dbReference type="InterPro" id="IPR001245">
    <property type="entry name" value="Ser-Thr/Tyr_kinase_cat_dom"/>
</dbReference>
<dbReference type="AlphaFoldDB" id="A0A0V0J9R4"/>
<dbReference type="Pfam" id="PF21477">
    <property type="entry name" value="FERM_C_FAK1"/>
    <property type="match status" value="1"/>
</dbReference>
<dbReference type="InterPro" id="IPR017441">
    <property type="entry name" value="Protein_kinase_ATP_BS"/>
</dbReference>
<protein>
    <recommendedName>
        <fullName evidence="7">Focal adhesion kinase 1</fullName>
    </recommendedName>
</protein>
<dbReference type="InterPro" id="IPR014352">
    <property type="entry name" value="FERM/acyl-CoA-bd_prot_sf"/>
</dbReference>